<feature type="transmembrane region" description="Helical" evidence="1">
    <location>
        <begin position="221"/>
        <end position="242"/>
    </location>
</feature>
<evidence type="ECO:0000313" key="2">
    <source>
        <dbReference type="EMBL" id="TNC12112.1"/>
    </source>
</evidence>
<gene>
    <name evidence="2" type="ORF">FF100_17950</name>
</gene>
<protein>
    <recommendedName>
        <fullName evidence="4">Glycosyltransferase RgtA/B/C/D-like domain-containing protein</fullName>
    </recommendedName>
</protein>
<comment type="caution">
    <text evidence="2">The sequence shown here is derived from an EMBL/GenBank/DDBJ whole genome shotgun (WGS) entry which is preliminary data.</text>
</comment>
<feature type="transmembrane region" description="Helical" evidence="1">
    <location>
        <begin position="150"/>
        <end position="170"/>
    </location>
</feature>
<feature type="transmembrane region" description="Helical" evidence="1">
    <location>
        <begin position="386"/>
        <end position="410"/>
    </location>
</feature>
<reference evidence="2 3" key="1">
    <citation type="submission" date="2019-06" db="EMBL/GenBank/DDBJ databases">
        <title>Genome of Methylobacterium sp. 17Sr1-39.</title>
        <authorList>
            <person name="Seo T."/>
        </authorList>
    </citation>
    <scope>NUCLEOTIDE SEQUENCE [LARGE SCALE GENOMIC DNA]</scope>
    <source>
        <strain evidence="2 3">17Sr1-39</strain>
    </source>
</reference>
<keyword evidence="3" id="KW-1185">Reference proteome</keyword>
<dbReference type="OrthoDB" id="5495195at2"/>
<feature type="transmembrane region" description="Helical" evidence="1">
    <location>
        <begin position="125"/>
        <end position="144"/>
    </location>
</feature>
<evidence type="ECO:0008006" key="4">
    <source>
        <dbReference type="Google" id="ProtNLM"/>
    </source>
</evidence>
<proteinExistence type="predicted"/>
<feature type="transmembrane region" description="Helical" evidence="1">
    <location>
        <begin position="335"/>
        <end position="353"/>
    </location>
</feature>
<accession>A0A5C4LEM5</accession>
<evidence type="ECO:0000256" key="1">
    <source>
        <dbReference type="SAM" id="Phobius"/>
    </source>
</evidence>
<keyword evidence="1" id="KW-0472">Membrane</keyword>
<sequence length="412" mass="45286">MHRSSEDNRNRALAVLAGLGALALLGLLILRGVLRDPGLNSHGALADAFLHGRLWIETCPEIDCALFQGRTYVIFPPLPALVALPFVAVFGFPGFKGFVLLALALGALSLWAWHRIFRALDVEDADALWLLAAIAFASPLFQVSLRSDGVWFYAQSVGFLMTTLSLWAVICRRSLPLAGLFVALAFLCRQMAIFYPLFLLVLALPQHQGRPGAWRETARDLVRPIVLAGIPVAVALIAYVAYNYARFGSPTETGYAFIHNPGSSGFIWRRISEVGIFSRDYLLFNTLYLFLQGIHFEFGGPYLTQLTGIDRSGSALLVMCPWLLLAFYARLDRTFAAGAAVIAIIAGITLFYHSNGADQTATQRYALDWLPILIVLMLRGERPRAFAALPLLVTWGILANAAVTLLTSLYKI</sequence>
<keyword evidence="1" id="KW-1133">Transmembrane helix</keyword>
<name>A0A5C4LEM5_9HYPH</name>
<feature type="transmembrane region" description="Helical" evidence="1">
    <location>
        <begin position="80"/>
        <end position="113"/>
    </location>
</feature>
<feature type="transmembrane region" description="Helical" evidence="1">
    <location>
        <begin position="177"/>
        <end position="201"/>
    </location>
</feature>
<organism evidence="2 3">
    <name type="scientific">Methylobacterium terricola</name>
    <dbReference type="NCBI Taxonomy" id="2583531"/>
    <lineage>
        <taxon>Bacteria</taxon>
        <taxon>Pseudomonadati</taxon>
        <taxon>Pseudomonadota</taxon>
        <taxon>Alphaproteobacteria</taxon>
        <taxon>Hyphomicrobiales</taxon>
        <taxon>Methylobacteriaceae</taxon>
        <taxon>Methylobacterium</taxon>
    </lineage>
</organism>
<dbReference type="AlphaFoldDB" id="A0A5C4LEM5"/>
<dbReference type="RefSeq" id="WP_139037040.1">
    <property type="nucleotide sequence ID" value="NZ_VDDA01000007.1"/>
</dbReference>
<evidence type="ECO:0000313" key="3">
    <source>
        <dbReference type="Proteomes" id="UP000305267"/>
    </source>
</evidence>
<keyword evidence="1" id="KW-0812">Transmembrane</keyword>
<dbReference type="Proteomes" id="UP000305267">
    <property type="component" value="Unassembled WGS sequence"/>
</dbReference>
<dbReference type="EMBL" id="VDDA01000007">
    <property type="protein sequence ID" value="TNC12112.1"/>
    <property type="molecule type" value="Genomic_DNA"/>
</dbReference>